<evidence type="ECO:0000256" key="5">
    <source>
        <dbReference type="ARBA" id="ARBA00023163"/>
    </source>
</evidence>
<dbReference type="PROSITE" id="PS00676">
    <property type="entry name" value="SIGMA54_INTERACT_2"/>
    <property type="match status" value="1"/>
</dbReference>
<dbReference type="Pfam" id="PF13433">
    <property type="entry name" value="Peripla_BP_5"/>
    <property type="match status" value="1"/>
</dbReference>
<dbReference type="Pfam" id="PF00158">
    <property type="entry name" value="Sigma54_activat"/>
    <property type="match status" value="1"/>
</dbReference>
<evidence type="ECO:0000256" key="1">
    <source>
        <dbReference type="ARBA" id="ARBA00022741"/>
    </source>
</evidence>
<gene>
    <name evidence="7" type="ORF">skT53_31960</name>
</gene>
<dbReference type="PROSITE" id="PS50045">
    <property type="entry name" value="SIGMA54_INTERACT_4"/>
    <property type="match status" value="1"/>
</dbReference>
<dbReference type="InterPro" id="IPR003593">
    <property type="entry name" value="AAA+_ATPase"/>
</dbReference>
<dbReference type="Gene3D" id="3.40.50.2300">
    <property type="match status" value="2"/>
</dbReference>
<dbReference type="SUPFAM" id="SSF53822">
    <property type="entry name" value="Periplasmic binding protein-like I"/>
    <property type="match status" value="1"/>
</dbReference>
<dbReference type="Gene3D" id="1.10.8.60">
    <property type="match status" value="1"/>
</dbReference>
<keyword evidence="2" id="KW-0067">ATP-binding</keyword>
<dbReference type="Pfam" id="PF25601">
    <property type="entry name" value="AAA_lid_14"/>
    <property type="match status" value="1"/>
</dbReference>
<evidence type="ECO:0000313" key="7">
    <source>
        <dbReference type="EMBL" id="BCJ88211.1"/>
    </source>
</evidence>
<keyword evidence="8" id="KW-1185">Reference proteome</keyword>
<evidence type="ECO:0000256" key="4">
    <source>
        <dbReference type="ARBA" id="ARBA00023125"/>
    </source>
</evidence>
<dbReference type="EMBL" id="AP023366">
    <property type="protein sequence ID" value="BCJ88211.1"/>
    <property type="molecule type" value="Genomic_DNA"/>
</dbReference>
<dbReference type="InterPro" id="IPR009057">
    <property type="entry name" value="Homeodomain-like_sf"/>
</dbReference>
<dbReference type="Gene3D" id="3.30.450.40">
    <property type="match status" value="1"/>
</dbReference>
<dbReference type="KEGG" id="eff:skT53_31960"/>
<dbReference type="PANTHER" id="PTHR32071">
    <property type="entry name" value="TRANSCRIPTIONAL REGULATORY PROTEIN"/>
    <property type="match status" value="1"/>
</dbReference>
<evidence type="ECO:0000259" key="6">
    <source>
        <dbReference type="PROSITE" id="PS50045"/>
    </source>
</evidence>
<dbReference type="Pfam" id="PF02954">
    <property type="entry name" value="HTH_8"/>
    <property type="match status" value="1"/>
</dbReference>
<dbReference type="InterPro" id="IPR025944">
    <property type="entry name" value="Sigma_54_int_dom_CS"/>
</dbReference>
<dbReference type="SUPFAM" id="SSF46689">
    <property type="entry name" value="Homeodomain-like"/>
    <property type="match status" value="1"/>
</dbReference>
<keyword evidence="3" id="KW-0805">Transcription regulation</keyword>
<dbReference type="Gene3D" id="1.10.10.60">
    <property type="entry name" value="Homeodomain-like"/>
    <property type="match status" value="1"/>
</dbReference>
<dbReference type="GO" id="GO:0033218">
    <property type="term" value="F:amide binding"/>
    <property type="evidence" value="ECO:0007669"/>
    <property type="project" value="InterPro"/>
</dbReference>
<sequence>MAREEDIKIGLLYSLTGTTGVTERGQYQSTLLAIKQINEQGGIHGRRLLPIVEDIASDPFLAARKAEKLILSDKVAVIIGLYTSVCRKMVIPILEKYNVLLLYPTLYEGEELSRNVFYLGPVPNQQLQTFIPWIIENLGKSFYLIGSDYIYPRETNRHIHRLVQSYGGRIAGEYYSLLGTQKFDHPLREIAKSKPDVVFSTVVGESQIAFYQQFYHSGVKKPIASAITAETEIQAMNPAFATGHYTSFPYFNTVRSAKNDTFCMEYLRTYGTDTISSVMESAYYSVYLLAEAIKKAKTTDTDSLRNAFSGVAFEAPQGVIKMDTHNHHLWLHSRIGRINEKGQFDILWESDGLIPPEPFVHPNIVRQKATAADENIRTQDRLGELLVKYNPLIQKLKTATRLLPYTFVVFDNNGVLLDMFINGKLGERDNWPLFSPGTVWTTDCIGQSGITLALSGHTEAIVYGTDHDIRDLHDRITVGIPIKGTTGSIQGVLGMVLHLDDFHKNHLEVLVPSLSQITEWCVEKVEHAERLQFMEKLSRDMSEWIGESLFVVRNGKILFSNEGGQSFLTRHQAFIHEYLSDLYMADTLHDEMLVRKKIQDVLYELRIVPSDDDRYIFVRKIGLDKQSVQKRGPILLEDLIGSNERFLYTIKLAKSAAQIEANILLLGESGTGKELFARAIHNESPRKNHPFVAINCGALSRELINAELFGYVEGAFTGAKKGGNPGKFEVANGGTLFLDEIGEMPLELQATLLRVLQEREVVRIGGHQPIPVDVRIIAATNKNLNHEIAYSGTFRSDLFYRLNVFTIELIPLRERVEDIPDLSDYFLAELNETSRLPAKTITDEVRQLFLTYNWPGNVRELKNVVERAFYLAANSPFITVDHLPVPIRNHSGIIPQGISSTKSLTDIKKISVEIEKQELTDLLVQFRGNISKAAKQLGISRTTLYRKLRDYQLK</sequence>
<dbReference type="InterPro" id="IPR058031">
    <property type="entry name" value="AAA_lid_NorR"/>
</dbReference>
<dbReference type="CDD" id="cd06357">
    <property type="entry name" value="PBP1_AmiC"/>
    <property type="match status" value="1"/>
</dbReference>
<dbReference type="SMART" id="SM00382">
    <property type="entry name" value="AAA"/>
    <property type="match status" value="1"/>
</dbReference>
<dbReference type="InterPro" id="IPR039570">
    <property type="entry name" value="AmiC_PBP1"/>
</dbReference>
<evidence type="ECO:0000256" key="3">
    <source>
        <dbReference type="ARBA" id="ARBA00023015"/>
    </source>
</evidence>
<dbReference type="Gene3D" id="3.40.50.300">
    <property type="entry name" value="P-loop containing nucleotide triphosphate hydrolases"/>
    <property type="match status" value="1"/>
</dbReference>
<name>A0A7I8DK02_9BACL</name>
<dbReference type="PROSITE" id="PS00688">
    <property type="entry name" value="SIGMA54_INTERACT_3"/>
    <property type="match status" value="1"/>
</dbReference>
<dbReference type="PRINTS" id="PR01590">
    <property type="entry name" value="HTHFIS"/>
</dbReference>
<dbReference type="InterPro" id="IPR029016">
    <property type="entry name" value="GAF-like_dom_sf"/>
</dbReference>
<dbReference type="InterPro" id="IPR027417">
    <property type="entry name" value="P-loop_NTPase"/>
</dbReference>
<reference evidence="7 8" key="1">
    <citation type="submission" date="2020-08" db="EMBL/GenBank/DDBJ databases">
        <title>Complete Genome Sequence of Effusibacillus dendaii Strain skT53, Isolated from Farmland soil.</title>
        <authorList>
            <person name="Konishi T."/>
            <person name="Kawasaki H."/>
        </authorList>
    </citation>
    <scope>NUCLEOTIDE SEQUENCE [LARGE SCALE GENOMIC DNA]</scope>
    <source>
        <strain evidence="8">skT53</strain>
    </source>
</reference>
<keyword evidence="1" id="KW-0547">Nucleotide-binding</keyword>
<dbReference type="Proteomes" id="UP000593802">
    <property type="component" value="Chromosome"/>
</dbReference>
<dbReference type="SUPFAM" id="SSF52540">
    <property type="entry name" value="P-loop containing nucleoside triphosphate hydrolases"/>
    <property type="match status" value="1"/>
</dbReference>
<keyword evidence="4" id="KW-0238">DNA-binding</keyword>
<dbReference type="AlphaFoldDB" id="A0A7I8DK02"/>
<dbReference type="InterPro" id="IPR002197">
    <property type="entry name" value="HTH_Fis"/>
</dbReference>
<keyword evidence="5" id="KW-0804">Transcription</keyword>
<dbReference type="InterPro" id="IPR028082">
    <property type="entry name" value="Peripla_BP_I"/>
</dbReference>
<dbReference type="GO" id="GO:0043565">
    <property type="term" value="F:sequence-specific DNA binding"/>
    <property type="evidence" value="ECO:0007669"/>
    <property type="project" value="InterPro"/>
</dbReference>
<organism evidence="7 8">
    <name type="scientific">Effusibacillus dendaii</name>
    <dbReference type="NCBI Taxonomy" id="2743772"/>
    <lineage>
        <taxon>Bacteria</taxon>
        <taxon>Bacillati</taxon>
        <taxon>Bacillota</taxon>
        <taxon>Bacilli</taxon>
        <taxon>Bacillales</taxon>
        <taxon>Alicyclobacillaceae</taxon>
        <taxon>Effusibacillus</taxon>
    </lineage>
</organism>
<dbReference type="RefSeq" id="WP_200758856.1">
    <property type="nucleotide sequence ID" value="NZ_AP023366.1"/>
</dbReference>
<dbReference type="InterPro" id="IPR025943">
    <property type="entry name" value="Sigma_54_int_dom_ATP-bd_2"/>
</dbReference>
<dbReference type="CDD" id="cd00009">
    <property type="entry name" value="AAA"/>
    <property type="match status" value="1"/>
</dbReference>
<dbReference type="FunFam" id="3.40.50.300:FF:000006">
    <property type="entry name" value="DNA-binding transcriptional regulator NtrC"/>
    <property type="match status" value="1"/>
</dbReference>
<dbReference type="PROSITE" id="PS00675">
    <property type="entry name" value="SIGMA54_INTERACT_1"/>
    <property type="match status" value="1"/>
</dbReference>
<evidence type="ECO:0000313" key="8">
    <source>
        <dbReference type="Proteomes" id="UP000593802"/>
    </source>
</evidence>
<proteinExistence type="predicted"/>
<dbReference type="InterPro" id="IPR025662">
    <property type="entry name" value="Sigma_54_int_dom_ATP-bd_1"/>
</dbReference>
<accession>A0A7I8DK02</accession>
<evidence type="ECO:0000256" key="2">
    <source>
        <dbReference type="ARBA" id="ARBA00022840"/>
    </source>
</evidence>
<protein>
    <recommendedName>
        <fullName evidence="6">Sigma-54 factor interaction domain-containing protein</fullName>
    </recommendedName>
</protein>
<dbReference type="GO" id="GO:0005524">
    <property type="term" value="F:ATP binding"/>
    <property type="evidence" value="ECO:0007669"/>
    <property type="project" value="UniProtKB-KW"/>
</dbReference>
<dbReference type="GO" id="GO:0006355">
    <property type="term" value="P:regulation of DNA-templated transcription"/>
    <property type="evidence" value="ECO:0007669"/>
    <property type="project" value="InterPro"/>
</dbReference>
<feature type="domain" description="Sigma-54 factor interaction" evidence="6">
    <location>
        <begin position="639"/>
        <end position="870"/>
    </location>
</feature>
<dbReference type="InterPro" id="IPR002078">
    <property type="entry name" value="Sigma_54_int"/>
</dbReference>